<proteinExistence type="predicted"/>
<keyword evidence="1" id="KW-0812">Transmembrane</keyword>
<name>A0ABW5INT3_9BACT</name>
<evidence type="ECO:0000313" key="2">
    <source>
        <dbReference type="EMBL" id="MFD2514791.1"/>
    </source>
</evidence>
<keyword evidence="1" id="KW-1133">Transmembrane helix</keyword>
<keyword evidence="3" id="KW-1185">Reference proteome</keyword>
<comment type="caution">
    <text evidence="2">The sequence shown here is derived from an EMBL/GenBank/DDBJ whole genome shotgun (WGS) entry which is preliminary data.</text>
</comment>
<sequence>MELQSIIIGVLCLAVFIVPIFLLQKRQNGKSLQDYSDMAAKQGLSILKNEFWDPCYALGVDPDKKMLFYTKKHEEGYDQVLIDLSQVEKCTVSNISREVKGDKVIDNVGLLLTYRLGLKLSPTYLEFYNKEETLNLNEELLLAKKWEAIIGSFLAVPSRAMALETR</sequence>
<protein>
    <submittedName>
        <fullName evidence="2">Uncharacterized protein</fullName>
    </submittedName>
</protein>
<dbReference type="RefSeq" id="WP_377508151.1">
    <property type="nucleotide sequence ID" value="NZ_JBHULU010000017.1"/>
</dbReference>
<organism evidence="2 3">
    <name type="scientific">Pontibacter locisalis</name>
    <dbReference type="NCBI Taxonomy" id="1719035"/>
    <lineage>
        <taxon>Bacteria</taxon>
        <taxon>Pseudomonadati</taxon>
        <taxon>Bacteroidota</taxon>
        <taxon>Cytophagia</taxon>
        <taxon>Cytophagales</taxon>
        <taxon>Hymenobacteraceae</taxon>
        <taxon>Pontibacter</taxon>
    </lineage>
</organism>
<dbReference type="EMBL" id="JBHULU010000017">
    <property type="protein sequence ID" value="MFD2514791.1"/>
    <property type="molecule type" value="Genomic_DNA"/>
</dbReference>
<keyword evidence="1" id="KW-0472">Membrane</keyword>
<dbReference type="Proteomes" id="UP001597544">
    <property type="component" value="Unassembled WGS sequence"/>
</dbReference>
<evidence type="ECO:0000256" key="1">
    <source>
        <dbReference type="SAM" id="Phobius"/>
    </source>
</evidence>
<gene>
    <name evidence="2" type="ORF">ACFSRY_13025</name>
</gene>
<reference evidence="3" key="1">
    <citation type="journal article" date="2019" name="Int. J. Syst. Evol. Microbiol.">
        <title>The Global Catalogue of Microorganisms (GCM) 10K type strain sequencing project: providing services to taxonomists for standard genome sequencing and annotation.</title>
        <authorList>
            <consortium name="The Broad Institute Genomics Platform"/>
            <consortium name="The Broad Institute Genome Sequencing Center for Infectious Disease"/>
            <person name="Wu L."/>
            <person name="Ma J."/>
        </authorList>
    </citation>
    <scope>NUCLEOTIDE SEQUENCE [LARGE SCALE GENOMIC DNA]</scope>
    <source>
        <strain evidence="3">KCTC 42498</strain>
    </source>
</reference>
<feature type="transmembrane region" description="Helical" evidence="1">
    <location>
        <begin position="6"/>
        <end position="23"/>
    </location>
</feature>
<evidence type="ECO:0000313" key="3">
    <source>
        <dbReference type="Proteomes" id="UP001597544"/>
    </source>
</evidence>
<accession>A0ABW5INT3</accession>